<proteinExistence type="predicted"/>
<dbReference type="EMBL" id="QLMC01000003">
    <property type="protein sequence ID" value="RAJ97390.1"/>
    <property type="molecule type" value="Genomic_DNA"/>
</dbReference>
<organism evidence="1 2">
    <name type="scientific">Larkinella arboricola</name>
    <dbReference type="NCBI Taxonomy" id="643671"/>
    <lineage>
        <taxon>Bacteria</taxon>
        <taxon>Pseudomonadati</taxon>
        <taxon>Bacteroidota</taxon>
        <taxon>Cytophagia</taxon>
        <taxon>Cytophagales</taxon>
        <taxon>Spirosomataceae</taxon>
        <taxon>Larkinella</taxon>
    </lineage>
</organism>
<reference evidence="1 2" key="1">
    <citation type="submission" date="2018-06" db="EMBL/GenBank/DDBJ databases">
        <title>Genomic Encyclopedia of Archaeal and Bacterial Type Strains, Phase II (KMG-II): from individual species to whole genera.</title>
        <authorList>
            <person name="Goeker M."/>
        </authorList>
    </citation>
    <scope>NUCLEOTIDE SEQUENCE [LARGE SCALE GENOMIC DNA]</scope>
    <source>
        <strain evidence="1 2">DSM 21851</strain>
    </source>
</reference>
<accession>A0A327WXZ5</accession>
<comment type="caution">
    <text evidence="1">The sequence shown here is derived from an EMBL/GenBank/DDBJ whole genome shotgun (WGS) entry which is preliminary data.</text>
</comment>
<dbReference type="AlphaFoldDB" id="A0A327WXZ5"/>
<gene>
    <name evidence="1" type="ORF">LX87_02290</name>
</gene>
<name>A0A327WXZ5_LARAB</name>
<keyword evidence="2" id="KW-1185">Reference proteome</keyword>
<evidence type="ECO:0000313" key="1">
    <source>
        <dbReference type="EMBL" id="RAJ97390.1"/>
    </source>
</evidence>
<dbReference type="RefSeq" id="WP_111628379.1">
    <property type="nucleotide sequence ID" value="NZ_QLMC01000003.1"/>
</dbReference>
<protein>
    <submittedName>
        <fullName evidence="1">Uncharacterized protein</fullName>
    </submittedName>
</protein>
<dbReference type="Proteomes" id="UP000248790">
    <property type="component" value="Unassembled WGS sequence"/>
</dbReference>
<sequence length="83" mass="9567">MQTVVVTNQPQLLADFGAENVSFIAEELRDIVKEKGNALKKVKMDIEMTVPFVDKRTDRELTARFAFVKEQDSLFYFKYLGGF</sequence>
<evidence type="ECO:0000313" key="2">
    <source>
        <dbReference type="Proteomes" id="UP000248790"/>
    </source>
</evidence>